<evidence type="ECO:0000313" key="1">
    <source>
        <dbReference type="EMBL" id="KAG6697188.1"/>
    </source>
</evidence>
<dbReference type="Proteomes" id="UP000811246">
    <property type="component" value="Chromosome 9"/>
</dbReference>
<organism evidence="1 2">
    <name type="scientific">Carya illinoinensis</name>
    <name type="common">Pecan</name>
    <dbReference type="NCBI Taxonomy" id="32201"/>
    <lineage>
        <taxon>Eukaryota</taxon>
        <taxon>Viridiplantae</taxon>
        <taxon>Streptophyta</taxon>
        <taxon>Embryophyta</taxon>
        <taxon>Tracheophyta</taxon>
        <taxon>Spermatophyta</taxon>
        <taxon>Magnoliopsida</taxon>
        <taxon>eudicotyledons</taxon>
        <taxon>Gunneridae</taxon>
        <taxon>Pentapetalae</taxon>
        <taxon>rosids</taxon>
        <taxon>fabids</taxon>
        <taxon>Fagales</taxon>
        <taxon>Juglandaceae</taxon>
        <taxon>Carya</taxon>
    </lineage>
</organism>
<dbReference type="AlphaFoldDB" id="A0A922E8H7"/>
<accession>A0A922E8H7</accession>
<dbReference type="EMBL" id="CM031833">
    <property type="protein sequence ID" value="KAG6697188.1"/>
    <property type="molecule type" value="Genomic_DNA"/>
</dbReference>
<proteinExistence type="predicted"/>
<gene>
    <name evidence="1" type="ORF">I3842_09G187000</name>
</gene>
<name>A0A922E8H7_CARIL</name>
<reference evidence="1" key="1">
    <citation type="submission" date="2021-01" db="EMBL/GenBank/DDBJ databases">
        <authorList>
            <person name="Lovell J.T."/>
            <person name="Bentley N."/>
            <person name="Bhattarai G."/>
            <person name="Jenkins J.W."/>
            <person name="Sreedasyam A."/>
            <person name="Alarcon Y."/>
            <person name="Bock C."/>
            <person name="Boston L."/>
            <person name="Carlson J."/>
            <person name="Cervantes K."/>
            <person name="Clermont K."/>
            <person name="Krom N."/>
            <person name="Kubenka K."/>
            <person name="Mamidi S."/>
            <person name="Mattison C."/>
            <person name="Monteros M."/>
            <person name="Pisani C."/>
            <person name="Plott C."/>
            <person name="Rajasekar S."/>
            <person name="Rhein H.S."/>
            <person name="Rohla C."/>
            <person name="Song M."/>
            <person name="Hilaire R.S."/>
            <person name="Shu S."/>
            <person name="Wells L."/>
            <person name="Wang X."/>
            <person name="Webber J."/>
            <person name="Heerema R.J."/>
            <person name="Klein P."/>
            <person name="Conner P."/>
            <person name="Grauke L."/>
            <person name="Grimwood J."/>
            <person name="Schmutz J."/>
            <person name="Randall J.J."/>
        </authorList>
    </citation>
    <scope>NUCLEOTIDE SEQUENCE</scope>
    <source>
        <tissue evidence="1">Leaf</tissue>
    </source>
</reference>
<comment type="caution">
    <text evidence="1">The sequence shown here is derived from an EMBL/GenBank/DDBJ whole genome shotgun (WGS) entry which is preliminary data.</text>
</comment>
<evidence type="ECO:0000313" key="2">
    <source>
        <dbReference type="Proteomes" id="UP000811246"/>
    </source>
</evidence>
<protein>
    <submittedName>
        <fullName evidence="1">Uncharacterized protein</fullName>
    </submittedName>
</protein>
<sequence length="91" mass="10064">MVFSPTSLTTRFTSRHFTSCTHFTSLLPLSTNRPPIFFSILGLSSWGLDKLPSIKAPCTQGVGKGLVDAIAAPKCFLQWVNPPISQEVRWQ</sequence>